<evidence type="ECO:0000313" key="3">
    <source>
        <dbReference type="Proteomes" id="UP000181997"/>
    </source>
</evidence>
<dbReference type="Proteomes" id="UP000181997">
    <property type="component" value="Unassembled WGS sequence"/>
</dbReference>
<dbReference type="RefSeq" id="WP_058297149.1">
    <property type="nucleotide sequence ID" value="NZ_FMAU01000001.1"/>
</dbReference>
<evidence type="ECO:0000313" key="2">
    <source>
        <dbReference type="EMBL" id="SCB74547.1"/>
    </source>
</evidence>
<evidence type="ECO:0000256" key="1">
    <source>
        <dbReference type="SAM" id="Phobius"/>
    </source>
</evidence>
<protein>
    <submittedName>
        <fullName evidence="2">Uncharacterized protein</fullName>
    </submittedName>
</protein>
<dbReference type="EMBL" id="FMAU01000001">
    <property type="protein sequence ID" value="SCB74547.1"/>
    <property type="molecule type" value="Genomic_DNA"/>
</dbReference>
<keyword evidence="1" id="KW-0472">Membrane</keyword>
<organism evidence="2 3">
    <name type="scientific">[Bacillus] enclensis</name>
    <dbReference type="NCBI Taxonomy" id="1402860"/>
    <lineage>
        <taxon>Bacteria</taxon>
        <taxon>Bacillati</taxon>
        <taxon>Bacillota</taxon>
        <taxon>Bacilli</taxon>
        <taxon>Bacillales</taxon>
        <taxon>Bacillaceae</taxon>
        <taxon>Rossellomorea</taxon>
    </lineage>
</organism>
<sequence length="117" mass="12926">MNTFAALLFWYPVFFLLLGIVLGIFFKTSKLNAISIIFIGFLLSNLAFFYLSNGGFAGIERDATGKGLAVFSGLSFSETLSVLITPSLYTIIYVVLLMVSFLIVNLFKKGRNKSISM</sequence>
<feature type="transmembrane region" description="Helical" evidence="1">
    <location>
        <begin position="88"/>
        <end position="107"/>
    </location>
</feature>
<name>A0A0V8HPX4_9BACI</name>
<dbReference type="AlphaFoldDB" id="A0A0V8HPX4"/>
<keyword evidence="3" id="KW-1185">Reference proteome</keyword>
<reference evidence="3" key="1">
    <citation type="submission" date="2016-08" db="EMBL/GenBank/DDBJ databases">
        <authorList>
            <person name="Varghese N."/>
            <person name="Submissions Spin"/>
        </authorList>
    </citation>
    <scope>NUCLEOTIDE SEQUENCE [LARGE SCALE GENOMIC DNA]</scope>
    <source>
        <strain evidence="3">SGD-1123</strain>
    </source>
</reference>
<keyword evidence="1" id="KW-1133">Transmembrane helix</keyword>
<accession>A0A0V8HPX4</accession>
<feature type="transmembrane region" description="Helical" evidence="1">
    <location>
        <begin position="33"/>
        <end position="51"/>
    </location>
</feature>
<proteinExistence type="predicted"/>
<keyword evidence="1" id="KW-0812">Transmembrane</keyword>
<gene>
    <name evidence="2" type="ORF">GA0061094_0226</name>
</gene>
<dbReference type="OrthoDB" id="2888878at2"/>
<feature type="transmembrane region" description="Helical" evidence="1">
    <location>
        <begin position="6"/>
        <end position="26"/>
    </location>
</feature>